<evidence type="ECO:0000313" key="3">
    <source>
        <dbReference type="Proteomes" id="UP000020406"/>
    </source>
</evidence>
<dbReference type="GeneID" id="68900516"/>
<name>Z9JIY6_9GAMM</name>
<gene>
    <name evidence="2" type="ORF">AF72_08450</name>
</gene>
<protein>
    <recommendedName>
        <fullName evidence="1">AbiTii domain-containing protein</fullName>
    </recommendedName>
</protein>
<evidence type="ECO:0000259" key="1">
    <source>
        <dbReference type="Pfam" id="PF18864"/>
    </source>
</evidence>
<accession>Z9JIY6</accession>
<dbReference type="RefSeq" id="WP_230428502.1">
    <property type="nucleotide sequence ID" value="NZ_CP053627.1"/>
</dbReference>
<reference evidence="2 3" key="1">
    <citation type="journal article" date="2014" name="Genome Announc.">
        <title>Draft Genome Sequence of Xylella fastidiosa Pear Leaf Scorch Strain in Taiwan.</title>
        <authorList>
            <person name="Su C.C."/>
            <person name="Deng W.L."/>
            <person name="Jan F.J."/>
            <person name="Chang C.J."/>
            <person name="Huang H."/>
            <person name="Chen J."/>
        </authorList>
    </citation>
    <scope>NUCLEOTIDE SEQUENCE [LARGE SCALE GENOMIC DNA]</scope>
    <source>
        <strain evidence="2 3">PLS229</strain>
    </source>
</reference>
<dbReference type="Pfam" id="PF18864">
    <property type="entry name" value="AbiTii"/>
    <property type="match status" value="1"/>
</dbReference>
<evidence type="ECO:0000313" key="2">
    <source>
        <dbReference type="EMBL" id="EWS77938.1"/>
    </source>
</evidence>
<dbReference type="AlphaFoldDB" id="Z9JIY6"/>
<organism evidence="2 3">
    <name type="scientific">Xylella taiwanensis</name>
    <dbReference type="NCBI Taxonomy" id="1444770"/>
    <lineage>
        <taxon>Bacteria</taxon>
        <taxon>Pseudomonadati</taxon>
        <taxon>Pseudomonadota</taxon>
        <taxon>Gammaproteobacteria</taxon>
        <taxon>Lysobacterales</taxon>
        <taxon>Lysobacteraceae</taxon>
        <taxon>Xylella</taxon>
    </lineage>
</organism>
<proteinExistence type="predicted"/>
<dbReference type="EMBL" id="JDSQ01000012">
    <property type="protein sequence ID" value="EWS77938.1"/>
    <property type="molecule type" value="Genomic_DNA"/>
</dbReference>
<sequence length="314" mass="35058">MPDNDDTLRVEALTGEMSMDESKVLVNELVDAVLDRTVSLAHLLRLALVAASRLELPALAAWIKGELNGYPSDEVPDYRRVLAPFIAKDPVKGFVPLNLPPDISKEFAQLSVIQSIHELGQFAQRKTEIYFALNPEIERSLMEIMRLSSGGMGRPLYLLSNEKVHEILEKVRDKVLQWVLDLETQGVLGKGRIFSVEEKQIVKNYRFNFGDVKNSNVQIGTIGSNQTHIHTADDMAALLSLIECLRTALEQGAVSEEIRGELQAYLMTLQEQAISSKPEWPIIKRAAQSMKAMFENAAGNVIAAQIMPYLTPFQ</sequence>
<dbReference type="Proteomes" id="UP000020406">
    <property type="component" value="Unassembled WGS sequence"/>
</dbReference>
<dbReference type="eggNOG" id="ENOG5032549">
    <property type="taxonomic scope" value="Bacteria"/>
</dbReference>
<feature type="domain" description="AbiTii" evidence="1">
    <location>
        <begin position="25"/>
        <end position="204"/>
    </location>
</feature>
<dbReference type="PATRIC" id="fig|1444770.3.peg.2001"/>
<comment type="caution">
    <text evidence="2">The sequence shown here is derived from an EMBL/GenBank/DDBJ whole genome shotgun (WGS) entry which is preliminary data.</text>
</comment>
<dbReference type="InterPro" id="IPR041304">
    <property type="entry name" value="AbiTii"/>
</dbReference>